<gene>
    <name evidence="3" type="ORF">PAPYR_9168</name>
</gene>
<comment type="caution">
    <text evidence="3">The sequence shown here is derived from an EMBL/GenBank/DDBJ whole genome shotgun (WGS) entry which is preliminary data.</text>
</comment>
<keyword evidence="4" id="KW-1185">Reference proteome</keyword>
<feature type="compositionally biased region" description="Polar residues" evidence="2">
    <location>
        <begin position="281"/>
        <end position="307"/>
    </location>
</feature>
<sequence length="531" mass="57476">MSAGYVKPLWESLMPWTDEIIKNALTRHFRPDMSVSFLQLEETEITGQVQSDPSRRGVAEGGVPWTPEVPRRNTQSTGARIHVAPPDQGPHRRPGKGDAFCRRDASSCLHLGTPWIHRFMVGGIPPGAPAPPRRFDSAFCGPAMPPLPTPTQLTVSRPPSPGGAMTASVPGRLPCPNPACLPRHPPTSAPHRDFCMFLRNTSSCNRSACRHLIEVLDQPSLTGILWAYVEFLWGLGFPDLLTPPGVRPRKDPKIKFQLCRVWWRFSGYKFPRWKATSNVDGITSPRSTSGSFPQESTTRTCSSNDMTAPSFADRRSATVGVVQSEPGPGVVQEGGDARAKDHRQEASLVLDGLVAAQLGIIGQRLTADMGACLTQAMSAAISRQLAASRADSEAKLAHLTQTQHDLTQTVTRLTQELAQTKADLTQTQRELAESRAAQSDTAATLSQTKAELAQTKEELAQTLGQTQAQLAQTQAELAQTTAAFPQTQAQLTQQLAKAALVQSETAAALGKTQHDLAQAVAQLTQAMTQRD</sequence>
<evidence type="ECO:0000256" key="1">
    <source>
        <dbReference type="SAM" id="Coils"/>
    </source>
</evidence>
<evidence type="ECO:0000313" key="4">
    <source>
        <dbReference type="Proteomes" id="UP001141327"/>
    </source>
</evidence>
<protein>
    <submittedName>
        <fullName evidence="3">Uncharacterized protein</fullName>
    </submittedName>
</protein>
<accession>A0ABQ8UD56</accession>
<evidence type="ECO:0000313" key="3">
    <source>
        <dbReference type="EMBL" id="KAJ4455806.1"/>
    </source>
</evidence>
<organism evidence="3 4">
    <name type="scientific">Paratrimastix pyriformis</name>
    <dbReference type="NCBI Taxonomy" id="342808"/>
    <lineage>
        <taxon>Eukaryota</taxon>
        <taxon>Metamonada</taxon>
        <taxon>Preaxostyla</taxon>
        <taxon>Paratrimastigidae</taxon>
        <taxon>Paratrimastix</taxon>
    </lineage>
</organism>
<dbReference type="EMBL" id="JAPMOS010000092">
    <property type="protein sequence ID" value="KAJ4455806.1"/>
    <property type="molecule type" value="Genomic_DNA"/>
</dbReference>
<name>A0ABQ8UD56_9EUKA</name>
<feature type="region of interest" description="Disordered" evidence="2">
    <location>
        <begin position="48"/>
        <end position="98"/>
    </location>
</feature>
<feature type="region of interest" description="Disordered" evidence="2">
    <location>
        <begin position="281"/>
        <end position="309"/>
    </location>
</feature>
<feature type="coiled-coil region" evidence="1">
    <location>
        <begin position="410"/>
        <end position="483"/>
    </location>
</feature>
<keyword evidence="1" id="KW-0175">Coiled coil</keyword>
<dbReference type="Proteomes" id="UP001141327">
    <property type="component" value="Unassembled WGS sequence"/>
</dbReference>
<reference evidence="3" key="1">
    <citation type="journal article" date="2022" name="bioRxiv">
        <title>Genomics of Preaxostyla Flagellates Illuminates Evolutionary Transitions and the Path Towards Mitochondrial Loss.</title>
        <authorList>
            <person name="Novak L.V.F."/>
            <person name="Treitli S.C."/>
            <person name="Pyrih J."/>
            <person name="Halakuc P."/>
            <person name="Pipaliya S.V."/>
            <person name="Vacek V."/>
            <person name="Brzon O."/>
            <person name="Soukal P."/>
            <person name="Eme L."/>
            <person name="Dacks J.B."/>
            <person name="Karnkowska A."/>
            <person name="Elias M."/>
            <person name="Hampl V."/>
        </authorList>
    </citation>
    <scope>NUCLEOTIDE SEQUENCE</scope>
    <source>
        <strain evidence="3">RCP-MX</strain>
    </source>
</reference>
<evidence type="ECO:0000256" key="2">
    <source>
        <dbReference type="SAM" id="MobiDB-lite"/>
    </source>
</evidence>
<proteinExistence type="predicted"/>